<dbReference type="SMART" id="SM00705">
    <property type="entry name" value="THEG"/>
    <property type="match status" value="8"/>
</dbReference>
<evidence type="ECO:0000313" key="3">
    <source>
        <dbReference type="RefSeq" id="XP_065648861.1"/>
    </source>
</evidence>
<name>A0ABM4BIJ7_HYDVU</name>
<dbReference type="PANTHER" id="PTHR15901">
    <property type="entry name" value="TESTICULAR HAPLOID EXPRESSED GENE PROTEIN"/>
    <property type="match status" value="1"/>
</dbReference>
<dbReference type="Proteomes" id="UP001652625">
    <property type="component" value="Chromosome 03"/>
</dbReference>
<dbReference type="GeneID" id="100209427"/>
<proteinExistence type="predicted"/>
<keyword evidence="1" id="KW-0677">Repeat</keyword>
<evidence type="ECO:0000313" key="2">
    <source>
        <dbReference type="Proteomes" id="UP001652625"/>
    </source>
</evidence>
<reference evidence="3 4" key="1">
    <citation type="submission" date="2025-05" db="UniProtKB">
        <authorList>
            <consortium name="RefSeq"/>
        </authorList>
    </citation>
    <scope>IDENTIFICATION</scope>
</reference>
<dbReference type="Pfam" id="PF14912">
    <property type="entry name" value="THEG"/>
    <property type="match status" value="3"/>
</dbReference>
<dbReference type="RefSeq" id="XP_065648861.1">
    <property type="nucleotide sequence ID" value="XM_065792789.1"/>
</dbReference>
<evidence type="ECO:0000313" key="4">
    <source>
        <dbReference type="RefSeq" id="XP_065648862.1"/>
    </source>
</evidence>
<dbReference type="PANTHER" id="PTHR15901:SF16">
    <property type="entry name" value="TESTICULAR HAPLOID EXPRESSED GENE PROTEIN"/>
    <property type="match status" value="1"/>
</dbReference>
<keyword evidence="2" id="KW-1185">Reference proteome</keyword>
<dbReference type="RefSeq" id="XP_065648862.1">
    <property type="nucleotide sequence ID" value="XM_065792790.1"/>
</dbReference>
<accession>A0ABM4BIJ7</accession>
<organism evidence="2 3">
    <name type="scientific">Hydra vulgaris</name>
    <name type="common">Hydra</name>
    <name type="synonym">Hydra attenuata</name>
    <dbReference type="NCBI Taxonomy" id="6087"/>
    <lineage>
        <taxon>Eukaryota</taxon>
        <taxon>Metazoa</taxon>
        <taxon>Cnidaria</taxon>
        <taxon>Hydrozoa</taxon>
        <taxon>Hydroidolina</taxon>
        <taxon>Anthoathecata</taxon>
        <taxon>Aplanulata</taxon>
        <taxon>Hydridae</taxon>
        <taxon>Hydra</taxon>
    </lineage>
</organism>
<sequence>MTRKDLLSERRERIIQLSMPKVSKAVWATLGPPVVWGNQELMRPISKAALKCQTSNHLLSLAVPKKNFQTDHPEKCCRDYFAYSCGRSSVIWQVQPSAMKANASKRIEELSRPKSVPSGYEEDRLSYVLGCGRSSPIWTVNKSALGSNAPERVNELARPKSLHRSYKPSREVAWLISDAAKNAKTPPSIESLSRPKERLDLPSRDPEWVIKKSTLSAHTTARVEDLSKPKKLIDRYIPNRDVEWKVSHAALNAKPTERVKGLAVPLLRDDMDHVQFDPLAFKVKTSALKGKIPSRIYDLARPVDRGGN</sequence>
<dbReference type="InterPro" id="IPR042401">
    <property type="entry name" value="SPMAP2-like"/>
</dbReference>
<gene>
    <name evidence="3 4" type="primary">LOC100209427</name>
</gene>
<protein>
    <submittedName>
        <fullName evidence="3 4">Sperm microtubule associated protein 2-like isoform X2</fullName>
    </submittedName>
</protein>
<evidence type="ECO:0000256" key="1">
    <source>
        <dbReference type="ARBA" id="ARBA00022737"/>
    </source>
</evidence>
<dbReference type="InterPro" id="IPR006623">
    <property type="entry name" value="THEG"/>
</dbReference>